<sequence>MDLNCDLGEGYGVWRMGDDAAVMPFIDRANIACGFHAGDYAIMQNTVRLAKQHQVLIGAHPSYPDRHGFGRRAMSFSDDELQAMLLYQLGSLDAICRAEQVPLSYVKPHGALYNAMQVDSKLFEAVVRTLQAFNRGRAEPLALMTLAKIHRETETDIAAKYEVPLLFEAFADRRYEANGELRARNFEGAVLLDHESIVSQALAFATGQSIQSHDGTELWLAADTLCVHGDNPHALAAVKAIRENL</sequence>
<dbReference type="CDD" id="cd10787">
    <property type="entry name" value="LamB_YcsF_like"/>
    <property type="match status" value="1"/>
</dbReference>
<dbReference type="Proteomes" id="UP001169492">
    <property type="component" value="Unassembled WGS sequence"/>
</dbReference>
<organism evidence="1 4">
    <name type="scientific">Pseudidiomarina terrestris</name>
    <dbReference type="NCBI Taxonomy" id="2820060"/>
    <lineage>
        <taxon>Bacteria</taxon>
        <taxon>Pseudomonadati</taxon>
        <taxon>Pseudomonadota</taxon>
        <taxon>Gammaproteobacteria</taxon>
        <taxon>Alteromonadales</taxon>
        <taxon>Idiomarinaceae</taxon>
        <taxon>Pseudidiomarina</taxon>
    </lineage>
</organism>
<dbReference type="NCBIfam" id="NF003816">
    <property type="entry name" value="PRK05406.1-5"/>
    <property type="match status" value="1"/>
</dbReference>
<dbReference type="PANTHER" id="PTHR30292:SF0">
    <property type="entry name" value="5-OXOPROLINASE SUBUNIT A"/>
    <property type="match status" value="1"/>
</dbReference>
<keyword evidence="3" id="KW-1185">Reference proteome</keyword>
<dbReference type="AlphaFoldDB" id="A0AAW7QW01"/>
<dbReference type="Pfam" id="PF03746">
    <property type="entry name" value="LamB_YcsF"/>
    <property type="match status" value="1"/>
</dbReference>
<evidence type="ECO:0000313" key="3">
    <source>
        <dbReference type="Proteomes" id="UP001169491"/>
    </source>
</evidence>
<evidence type="ECO:0000313" key="2">
    <source>
        <dbReference type="EMBL" id="MDN7128335.1"/>
    </source>
</evidence>
<evidence type="ECO:0000313" key="1">
    <source>
        <dbReference type="EMBL" id="MDN7124078.1"/>
    </source>
</evidence>
<evidence type="ECO:0000313" key="4">
    <source>
        <dbReference type="Proteomes" id="UP001169492"/>
    </source>
</evidence>
<name>A0AAW7QW01_9GAMM</name>
<dbReference type="GO" id="GO:0005975">
    <property type="term" value="P:carbohydrate metabolic process"/>
    <property type="evidence" value="ECO:0007669"/>
    <property type="project" value="InterPro"/>
</dbReference>
<dbReference type="SUPFAM" id="SSF88713">
    <property type="entry name" value="Glycoside hydrolase/deacetylase"/>
    <property type="match status" value="1"/>
</dbReference>
<dbReference type="InterPro" id="IPR011330">
    <property type="entry name" value="Glyco_hydro/deAcase_b/a-brl"/>
</dbReference>
<dbReference type="PANTHER" id="PTHR30292">
    <property type="entry name" value="UNCHARACTERIZED PROTEIN YBGL-RELATED"/>
    <property type="match status" value="1"/>
</dbReference>
<dbReference type="NCBIfam" id="NF003814">
    <property type="entry name" value="PRK05406.1-3"/>
    <property type="match status" value="1"/>
</dbReference>
<dbReference type="RefSeq" id="WP_301774195.1">
    <property type="nucleotide sequence ID" value="NZ_JAGGJB010000002.1"/>
</dbReference>
<accession>A0AAW7QW01</accession>
<protein>
    <submittedName>
        <fullName evidence="1">5-oxoprolinase subunit PxpA</fullName>
    </submittedName>
</protein>
<dbReference type="EMBL" id="JAGGJC010000001">
    <property type="protein sequence ID" value="MDN7128335.1"/>
    <property type="molecule type" value="Genomic_DNA"/>
</dbReference>
<proteinExistence type="predicted"/>
<dbReference type="EMBL" id="JAGGJB010000002">
    <property type="protein sequence ID" value="MDN7124078.1"/>
    <property type="molecule type" value="Genomic_DNA"/>
</dbReference>
<reference evidence="3 4" key="1">
    <citation type="submission" date="2021-03" db="EMBL/GenBank/DDBJ databases">
        <title>Pseudidiomarina terrestris, a new bacterium isolated from saline soil.</title>
        <authorList>
            <person name="Galisteo C."/>
            <person name="De La Haba R."/>
            <person name="Sanchez-Porro C."/>
            <person name="Ventosa A."/>
        </authorList>
    </citation>
    <scope>NUCLEOTIDE SEQUENCE [LARGE SCALE GENOMIC DNA]</scope>
    <source>
        <strain evidence="1 4">1APP75-32.1</strain>
        <strain evidence="3">1APR75-15</strain>
        <strain evidence="2">1ASR75-15</strain>
    </source>
</reference>
<comment type="caution">
    <text evidence="1">The sequence shown here is derived from an EMBL/GenBank/DDBJ whole genome shotgun (WGS) entry which is preliminary data.</text>
</comment>
<dbReference type="InterPro" id="IPR005501">
    <property type="entry name" value="LamB/YcsF/PxpA-like"/>
</dbReference>
<dbReference type="Gene3D" id="3.20.20.370">
    <property type="entry name" value="Glycoside hydrolase/deacetylase"/>
    <property type="match status" value="1"/>
</dbReference>
<gene>
    <name evidence="1" type="ORF">J6I90_04235</name>
    <name evidence="2" type="ORF">J6I92_00400</name>
</gene>
<dbReference type="Proteomes" id="UP001169491">
    <property type="component" value="Unassembled WGS sequence"/>
</dbReference>